<gene>
    <name evidence="11" type="primary">rpoA</name>
    <name evidence="13" type="ORF">GYA27_01945</name>
</gene>
<keyword evidence="7 11" id="KW-0804">Transcription</keyword>
<comment type="catalytic activity">
    <reaction evidence="10 11">
        <text>RNA(n) + a ribonucleoside 5'-triphosphate = RNA(n+1) + diphosphate</text>
        <dbReference type="Rhea" id="RHEA:21248"/>
        <dbReference type="Rhea" id="RHEA-COMP:14527"/>
        <dbReference type="Rhea" id="RHEA-COMP:17342"/>
        <dbReference type="ChEBI" id="CHEBI:33019"/>
        <dbReference type="ChEBI" id="CHEBI:61557"/>
        <dbReference type="ChEBI" id="CHEBI:140395"/>
        <dbReference type="EC" id="2.7.7.6"/>
    </reaction>
</comment>
<dbReference type="Gene3D" id="3.30.1360.10">
    <property type="entry name" value="RNA polymerase, RBP11-like subunit"/>
    <property type="match status" value="1"/>
</dbReference>
<comment type="function">
    <text evidence="11">DNA-dependent RNA polymerase catalyzes the transcription of DNA into RNA using the four ribonucleoside triphosphates as substrates.</text>
</comment>
<comment type="domain">
    <text evidence="11">The N-terminal domain is essential for RNAP assembly and basal transcription, whereas the C-terminal domain is involved in interaction with transcriptional regulators and with upstream promoter elements.</text>
</comment>
<proteinExistence type="inferred from homology"/>
<evidence type="ECO:0000256" key="11">
    <source>
        <dbReference type="HAMAP-Rule" id="MF_00059"/>
    </source>
</evidence>
<dbReference type="Pfam" id="PF03118">
    <property type="entry name" value="RNA_pol_A_CTD"/>
    <property type="match status" value="1"/>
</dbReference>
<dbReference type="Pfam" id="PF01000">
    <property type="entry name" value="RNA_pol_A_bac"/>
    <property type="match status" value="1"/>
</dbReference>
<organism evidence="13 14">
    <name type="scientific">candidate division WWE3 bacterium</name>
    <dbReference type="NCBI Taxonomy" id="2053526"/>
    <lineage>
        <taxon>Bacteria</taxon>
        <taxon>Katanobacteria</taxon>
    </lineage>
</organism>
<dbReference type="Gene3D" id="2.170.120.12">
    <property type="entry name" value="DNA-directed RNA polymerase, insert domain"/>
    <property type="match status" value="1"/>
</dbReference>
<dbReference type="SMART" id="SM00662">
    <property type="entry name" value="RPOLD"/>
    <property type="match status" value="1"/>
</dbReference>
<feature type="region of interest" description="Alpha C-terminal domain (alpha-CTD)" evidence="11">
    <location>
        <begin position="243"/>
        <end position="307"/>
    </location>
</feature>
<dbReference type="GO" id="GO:0003677">
    <property type="term" value="F:DNA binding"/>
    <property type="evidence" value="ECO:0007669"/>
    <property type="project" value="UniProtKB-UniRule"/>
</dbReference>
<evidence type="ECO:0000313" key="14">
    <source>
        <dbReference type="Proteomes" id="UP000526033"/>
    </source>
</evidence>
<feature type="region of interest" description="Alpha N-terminal domain (alpha-NTD)" evidence="11">
    <location>
        <begin position="1"/>
        <end position="224"/>
    </location>
</feature>
<dbReference type="EMBL" id="JAAZNL010000020">
    <property type="protein sequence ID" value="NMB69939.1"/>
    <property type="molecule type" value="Genomic_DNA"/>
</dbReference>
<dbReference type="InterPro" id="IPR011262">
    <property type="entry name" value="DNA-dir_RNA_pol_insert"/>
</dbReference>
<sequence>MNLNLENLKISTVSEDKHVGIFEIEPLPTGFGTTLGNTLRRVLLSSIRGAAVTQAKIAGVSHQFTTIPGVKEDVVEVTMNLKKLRVQLHGDNPVIVTIKKKGPGAVTGADIITSSEVEIMNKDLHIATLADSKSEFSAELTVESGEGYSPMEERQTSKIGVIVLDSVFSPIIGSMYKVEPTRFGKRADYDKLTLTIETDGSVSPTQALKDAADVLRAFYQSIFEGGSQIEAAPEESETDSKKSKHTEVIAIEELPLQTRTINALKKHGIDTLDQLSKKTDDDLADIKNLGEKSLNEIKKLLEKEGYR</sequence>
<evidence type="ECO:0000256" key="3">
    <source>
        <dbReference type="ARBA" id="ARBA00015972"/>
    </source>
</evidence>
<keyword evidence="5 11" id="KW-0808">Transferase</keyword>
<keyword evidence="6 11" id="KW-0548">Nucleotidyltransferase</keyword>
<evidence type="ECO:0000256" key="6">
    <source>
        <dbReference type="ARBA" id="ARBA00022695"/>
    </source>
</evidence>
<feature type="domain" description="DNA-directed RNA polymerase RpoA/D/Rpb3-type" evidence="12">
    <location>
        <begin position="19"/>
        <end position="225"/>
    </location>
</feature>
<accession>A0A7X9HHT9</accession>
<evidence type="ECO:0000256" key="2">
    <source>
        <dbReference type="ARBA" id="ARBA00012418"/>
    </source>
</evidence>
<dbReference type="GO" id="GO:0005737">
    <property type="term" value="C:cytoplasm"/>
    <property type="evidence" value="ECO:0007669"/>
    <property type="project" value="UniProtKB-ARBA"/>
</dbReference>
<dbReference type="GO" id="GO:0046983">
    <property type="term" value="F:protein dimerization activity"/>
    <property type="evidence" value="ECO:0007669"/>
    <property type="project" value="InterPro"/>
</dbReference>
<name>A0A7X9HHT9_UNCKA</name>
<evidence type="ECO:0000256" key="7">
    <source>
        <dbReference type="ARBA" id="ARBA00023163"/>
    </source>
</evidence>
<comment type="subunit">
    <text evidence="11">Homodimer. The RNAP catalytic core consists of 2 alpha, 1 beta, 1 beta' and 1 omega subunit. When a sigma factor is associated with the core the holoenzyme is formed, which can initiate transcription.</text>
</comment>
<dbReference type="SUPFAM" id="SSF55257">
    <property type="entry name" value="RBP11-like subunits of RNA polymerase"/>
    <property type="match status" value="1"/>
</dbReference>
<dbReference type="SUPFAM" id="SSF47789">
    <property type="entry name" value="C-terminal domain of RNA polymerase alpha subunit"/>
    <property type="match status" value="1"/>
</dbReference>
<dbReference type="InterPro" id="IPR011773">
    <property type="entry name" value="DNA-dir_RpoA"/>
</dbReference>
<dbReference type="SUPFAM" id="SSF56553">
    <property type="entry name" value="Insert subdomain of RNA polymerase alpha subunit"/>
    <property type="match status" value="1"/>
</dbReference>
<dbReference type="NCBIfam" id="NF003519">
    <property type="entry name" value="PRK05182.2-5"/>
    <property type="match status" value="1"/>
</dbReference>
<dbReference type="CDD" id="cd06928">
    <property type="entry name" value="RNAP_alpha_NTD"/>
    <property type="match status" value="1"/>
</dbReference>
<dbReference type="AlphaFoldDB" id="A0A7X9HHT9"/>
<reference evidence="13 14" key="1">
    <citation type="journal article" date="2020" name="Biotechnol. Biofuels">
        <title>New insights from the biogas microbiome by comprehensive genome-resolved metagenomics of nearly 1600 species originating from multiple anaerobic digesters.</title>
        <authorList>
            <person name="Campanaro S."/>
            <person name="Treu L."/>
            <person name="Rodriguez-R L.M."/>
            <person name="Kovalovszki A."/>
            <person name="Ziels R.M."/>
            <person name="Maus I."/>
            <person name="Zhu X."/>
            <person name="Kougias P.G."/>
            <person name="Basile A."/>
            <person name="Luo G."/>
            <person name="Schluter A."/>
            <person name="Konstantinidis K.T."/>
            <person name="Angelidaki I."/>
        </authorList>
    </citation>
    <scope>NUCLEOTIDE SEQUENCE [LARGE SCALE GENOMIC DNA]</scope>
    <source>
        <strain evidence="13">AS27yjCOA_165</strain>
    </source>
</reference>
<dbReference type="InterPro" id="IPR036603">
    <property type="entry name" value="RBP11-like"/>
</dbReference>
<dbReference type="Pfam" id="PF01193">
    <property type="entry name" value="RNA_pol_L"/>
    <property type="match status" value="1"/>
</dbReference>
<dbReference type="Gene3D" id="1.10.150.20">
    <property type="entry name" value="5' to 3' exonuclease, C-terminal subdomain"/>
    <property type="match status" value="1"/>
</dbReference>
<dbReference type="HAMAP" id="MF_00059">
    <property type="entry name" value="RNApol_bact_RpoA"/>
    <property type="match status" value="1"/>
</dbReference>
<dbReference type="GO" id="GO:0000428">
    <property type="term" value="C:DNA-directed RNA polymerase complex"/>
    <property type="evidence" value="ECO:0007669"/>
    <property type="project" value="UniProtKB-KW"/>
</dbReference>
<dbReference type="InterPro" id="IPR011263">
    <property type="entry name" value="DNA-dir_RNA_pol_RpoA/D/Rpb3"/>
</dbReference>
<dbReference type="InterPro" id="IPR011260">
    <property type="entry name" value="RNAP_asu_C"/>
</dbReference>
<dbReference type="Proteomes" id="UP000526033">
    <property type="component" value="Unassembled WGS sequence"/>
</dbReference>
<evidence type="ECO:0000256" key="5">
    <source>
        <dbReference type="ARBA" id="ARBA00022679"/>
    </source>
</evidence>
<evidence type="ECO:0000256" key="4">
    <source>
        <dbReference type="ARBA" id="ARBA00022478"/>
    </source>
</evidence>
<keyword evidence="4 11" id="KW-0240">DNA-directed RNA polymerase</keyword>
<dbReference type="EC" id="2.7.7.6" evidence="2 11"/>
<evidence type="ECO:0000256" key="8">
    <source>
        <dbReference type="ARBA" id="ARBA00032524"/>
    </source>
</evidence>
<dbReference type="NCBIfam" id="TIGR02027">
    <property type="entry name" value="rpoA"/>
    <property type="match status" value="1"/>
</dbReference>
<comment type="caution">
    <text evidence="13">The sequence shown here is derived from an EMBL/GenBank/DDBJ whole genome shotgun (WGS) entry which is preliminary data.</text>
</comment>
<evidence type="ECO:0000256" key="1">
    <source>
        <dbReference type="ARBA" id="ARBA00007123"/>
    </source>
</evidence>
<dbReference type="GO" id="GO:0006351">
    <property type="term" value="P:DNA-templated transcription"/>
    <property type="evidence" value="ECO:0007669"/>
    <property type="project" value="UniProtKB-UniRule"/>
</dbReference>
<evidence type="ECO:0000256" key="9">
    <source>
        <dbReference type="ARBA" id="ARBA00033070"/>
    </source>
</evidence>
<evidence type="ECO:0000256" key="10">
    <source>
        <dbReference type="ARBA" id="ARBA00048552"/>
    </source>
</evidence>
<comment type="similarity">
    <text evidence="1 11">Belongs to the RNA polymerase alpha chain family.</text>
</comment>
<dbReference type="NCBIfam" id="NF003513">
    <property type="entry name" value="PRK05182.1-2"/>
    <property type="match status" value="1"/>
</dbReference>
<evidence type="ECO:0000259" key="12">
    <source>
        <dbReference type="SMART" id="SM00662"/>
    </source>
</evidence>
<dbReference type="InterPro" id="IPR036643">
    <property type="entry name" value="RNApol_insert_sf"/>
</dbReference>
<protein>
    <recommendedName>
        <fullName evidence="3 11">DNA-directed RNA polymerase subunit alpha</fullName>
        <shortName evidence="11">RNAP subunit alpha</shortName>
        <ecNumber evidence="2 11">2.7.7.6</ecNumber>
    </recommendedName>
    <alternativeName>
        <fullName evidence="9 11">RNA polymerase subunit alpha</fullName>
    </alternativeName>
    <alternativeName>
        <fullName evidence="8 11">Transcriptase subunit alpha</fullName>
    </alternativeName>
</protein>
<evidence type="ECO:0000313" key="13">
    <source>
        <dbReference type="EMBL" id="NMB69939.1"/>
    </source>
</evidence>
<dbReference type="GO" id="GO:0003899">
    <property type="term" value="F:DNA-directed RNA polymerase activity"/>
    <property type="evidence" value="ECO:0007669"/>
    <property type="project" value="UniProtKB-UniRule"/>
</dbReference>
<dbReference type="FunFam" id="2.170.120.12:FF:000001">
    <property type="entry name" value="DNA-directed RNA polymerase subunit alpha"/>
    <property type="match status" value="1"/>
</dbReference>